<accession>A0A1V9Y2U7</accession>
<proteinExistence type="predicted"/>
<reference evidence="3 4" key="1">
    <citation type="journal article" date="2017" name="Gigascience">
        <title>Draft genome of the honey bee ectoparasitic mite, Tropilaelaps mercedesae, is shaped by the parasitic life history.</title>
        <authorList>
            <person name="Dong X."/>
            <person name="Armstrong S.D."/>
            <person name="Xia D."/>
            <person name="Makepeace B.L."/>
            <person name="Darby A.C."/>
            <person name="Kadowaki T."/>
        </authorList>
    </citation>
    <scope>NUCLEOTIDE SEQUENCE [LARGE SCALE GENOMIC DNA]</scope>
    <source>
        <strain evidence="3">Wuxi-XJTLU</strain>
    </source>
</reference>
<dbReference type="SUPFAM" id="SSF90112">
    <property type="entry name" value="Neurotransmitter-gated ion-channel transmembrane pore"/>
    <property type="match status" value="1"/>
</dbReference>
<sequence length="458" mass="52095">MASILTAFAAFWMSLDTSKDRISISVISLLAVYTQLTYAQGSLPATSYSTDVRAAGHDRIKVIFVKKSLGKVKEVHKPFSFTVTGVPRYRTEYYRYARTFVCDIYLLACMLNVLFIVMGCSILQKIYKEEQLKNKAEVLGKPPKLQKGRNVKARRNGTSRPSANGESNWQPGGDELPAESWMPQSHTVAGQLEKLLKKSRFHFHHPARKTRADRLDSLAGGDIYSAHNSNLEPRQCTRPTGNRRRGFDHRPYFYQCFWTYLYIVVNILSAVGPLRQRKMTKLIYVFEASRKPDLVQAKANLRASIAACNSLLSASLALPADQASQLLDQQSQTDLRVREFVWPRPELHSRVPLVSHRGWTNVVLVLFLGLRRVHRQGRYQGPQLSKTCVNGQRRKIGPRCRIVWYRRLEMSCLNACFLAELAHVVTSRNSLMQYSAVCPALVSATLQFGYEIVRLPRK</sequence>
<keyword evidence="4" id="KW-1185">Reference proteome</keyword>
<dbReference type="Gene3D" id="1.20.58.390">
    <property type="entry name" value="Neurotransmitter-gated ion-channel transmembrane domain"/>
    <property type="match status" value="1"/>
</dbReference>
<dbReference type="InterPro" id="IPR038050">
    <property type="entry name" value="Neuro_actylchol_rec"/>
</dbReference>
<feature type="compositionally biased region" description="Polar residues" evidence="1">
    <location>
        <begin position="158"/>
        <end position="170"/>
    </location>
</feature>
<evidence type="ECO:0000256" key="2">
    <source>
        <dbReference type="SAM" id="Phobius"/>
    </source>
</evidence>
<keyword evidence="2" id="KW-0812">Transmembrane</keyword>
<feature type="transmembrane region" description="Helical" evidence="2">
    <location>
        <begin position="104"/>
        <end position="123"/>
    </location>
</feature>
<dbReference type="Proteomes" id="UP000192247">
    <property type="component" value="Unassembled WGS sequence"/>
</dbReference>
<dbReference type="GO" id="GO:0006811">
    <property type="term" value="P:monoatomic ion transport"/>
    <property type="evidence" value="ECO:0007669"/>
    <property type="project" value="InterPro"/>
</dbReference>
<name>A0A1V9Y2U7_9ACAR</name>
<comment type="caution">
    <text evidence="3">The sequence shown here is derived from an EMBL/GenBank/DDBJ whole genome shotgun (WGS) entry which is preliminary data.</text>
</comment>
<dbReference type="GO" id="GO:0016020">
    <property type="term" value="C:membrane"/>
    <property type="evidence" value="ECO:0007669"/>
    <property type="project" value="InterPro"/>
</dbReference>
<feature type="region of interest" description="Disordered" evidence="1">
    <location>
        <begin position="138"/>
        <end position="176"/>
    </location>
</feature>
<feature type="compositionally biased region" description="Basic residues" evidence="1">
    <location>
        <begin position="144"/>
        <end position="157"/>
    </location>
</feature>
<keyword evidence="3" id="KW-0675">Receptor</keyword>
<dbReference type="InParanoid" id="A0A1V9Y2U7"/>
<gene>
    <name evidence="3" type="ORF">BIW11_02447</name>
</gene>
<keyword evidence="2" id="KW-0472">Membrane</keyword>
<evidence type="ECO:0000256" key="1">
    <source>
        <dbReference type="SAM" id="MobiDB-lite"/>
    </source>
</evidence>
<dbReference type="EMBL" id="MNPL01000363">
    <property type="protein sequence ID" value="OQR80087.1"/>
    <property type="molecule type" value="Genomic_DNA"/>
</dbReference>
<evidence type="ECO:0000313" key="3">
    <source>
        <dbReference type="EMBL" id="OQR80087.1"/>
    </source>
</evidence>
<dbReference type="InterPro" id="IPR036719">
    <property type="entry name" value="Neuro-gated_channel_TM_sf"/>
</dbReference>
<protein>
    <submittedName>
        <fullName evidence="3">Glycine receptor subunit alpha-4-like</fullName>
    </submittedName>
</protein>
<dbReference type="AlphaFoldDB" id="A0A1V9Y2U7"/>
<feature type="transmembrane region" description="Helical" evidence="2">
    <location>
        <begin position="252"/>
        <end position="272"/>
    </location>
</feature>
<keyword evidence="2" id="KW-1133">Transmembrane helix</keyword>
<evidence type="ECO:0000313" key="4">
    <source>
        <dbReference type="Proteomes" id="UP000192247"/>
    </source>
</evidence>
<organism evidence="3 4">
    <name type="scientific">Tropilaelaps mercedesae</name>
    <dbReference type="NCBI Taxonomy" id="418985"/>
    <lineage>
        <taxon>Eukaryota</taxon>
        <taxon>Metazoa</taxon>
        <taxon>Ecdysozoa</taxon>
        <taxon>Arthropoda</taxon>
        <taxon>Chelicerata</taxon>
        <taxon>Arachnida</taxon>
        <taxon>Acari</taxon>
        <taxon>Parasitiformes</taxon>
        <taxon>Mesostigmata</taxon>
        <taxon>Gamasina</taxon>
        <taxon>Dermanyssoidea</taxon>
        <taxon>Laelapidae</taxon>
        <taxon>Tropilaelaps</taxon>
    </lineage>
</organism>